<dbReference type="Proteomes" id="UP000613401">
    <property type="component" value="Unassembled WGS sequence"/>
</dbReference>
<feature type="compositionally biased region" description="Polar residues" evidence="1">
    <location>
        <begin position="328"/>
        <end position="344"/>
    </location>
</feature>
<dbReference type="RefSeq" id="XP_045258043.1">
    <property type="nucleotide sequence ID" value="XM_045400457.1"/>
</dbReference>
<proteinExistence type="predicted"/>
<reference evidence="2" key="2">
    <citation type="submission" date="2020-03" db="EMBL/GenBank/DDBJ databases">
        <authorList>
            <person name="Fu F.-F."/>
            <person name="Chen J."/>
        </authorList>
    </citation>
    <scope>NUCLEOTIDE SEQUENCE</scope>
    <source>
        <strain evidence="2">Lc1</strain>
    </source>
</reference>
<feature type="region of interest" description="Disordered" evidence="1">
    <location>
        <begin position="191"/>
        <end position="212"/>
    </location>
</feature>
<organism evidence="2 3">
    <name type="scientific">Colletotrichum gloeosporioides</name>
    <name type="common">Anthracnose fungus</name>
    <name type="synonym">Glomerella cingulata</name>
    <dbReference type="NCBI Taxonomy" id="474922"/>
    <lineage>
        <taxon>Eukaryota</taxon>
        <taxon>Fungi</taxon>
        <taxon>Dikarya</taxon>
        <taxon>Ascomycota</taxon>
        <taxon>Pezizomycotina</taxon>
        <taxon>Sordariomycetes</taxon>
        <taxon>Hypocreomycetidae</taxon>
        <taxon>Glomerellales</taxon>
        <taxon>Glomerellaceae</taxon>
        <taxon>Colletotrichum</taxon>
        <taxon>Colletotrichum gloeosporioides species complex</taxon>
    </lineage>
</organism>
<evidence type="ECO:0000313" key="2">
    <source>
        <dbReference type="EMBL" id="KAF3798883.1"/>
    </source>
</evidence>
<dbReference type="GeneID" id="69007489"/>
<dbReference type="AlphaFoldDB" id="A0A8H4C7I7"/>
<reference evidence="2" key="1">
    <citation type="journal article" date="2020" name="Phytopathology">
        <title>Genome sequence and comparative analysis of Colletotrichum gloeosporioides isolated from Liriodendron leaves.</title>
        <authorList>
            <person name="Fu F.F."/>
            <person name="Hao Z."/>
            <person name="Wang P."/>
            <person name="Lu Y."/>
            <person name="Xue L.J."/>
            <person name="Wei G."/>
            <person name="Tian Y."/>
            <person name="Baishi H."/>
            <person name="Xu H."/>
            <person name="Shi J."/>
            <person name="Cheng T."/>
            <person name="Wang G."/>
            <person name="Yi Y."/>
            <person name="Chen J."/>
        </authorList>
    </citation>
    <scope>NUCLEOTIDE SEQUENCE</scope>
    <source>
        <strain evidence="2">Lc1</strain>
    </source>
</reference>
<feature type="region of interest" description="Disordered" evidence="1">
    <location>
        <begin position="54"/>
        <end position="117"/>
    </location>
</feature>
<evidence type="ECO:0000313" key="3">
    <source>
        <dbReference type="Proteomes" id="UP000613401"/>
    </source>
</evidence>
<accession>A0A8H4C7I7</accession>
<name>A0A8H4C7I7_COLGL</name>
<feature type="compositionally biased region" description="Basic and acidic residues" evidence="1">
    <location>
        <begin position="85"/>
        <end position="117"/>
    </location>
</feature>
<dbReference type="EMBL" id="WVTB01000090">
    <property type="protein sequence ID" value="KAF3798883.1"/>
    <property type="molecule type" value="Genomic_DNA"/>
</dbReference>
<sequence>MSRERFIPHHSRPVYMDEYGRMTQDAFHFDTLQSSLPVPLPRNGFVYAFAAPTVSNANNGRSPPVSPRSSEEARRSRRGQQGNDSPEHDRKDRSSREGSRRSAKSREGDKSTASKEMVKTAATTYDNAAREEWLLGARFSLEHLHDQLSAAHWMYKKAYDDFDNKITPDVREFVQKDTLGDMWADMLQTNARKEEDERKAAGKREKAPSFRSVRAQVKHGLTSLKNATRYEIPPTATSQDQDGVIKSHIDGVIYAVEEALEFARDADEDHEACSKAIEKFIWARNLTKSNAHLWRDLDLPTVAGPEATADDGAGDDNKEHAQEEDTSNEQAGNKDAQWQQTKDSSPVECSETW</sequence>
<keyword evidence="3" id="KW-1185">Reference proteome</keyword>
<feature type="region of interest" description="Disordered" evidence="1">
    <location>
        <begin position="304"/>
        <end position="353"/>
    </location>
</feature>
<evidence type="ECO:0000256" key="1">
    <source>
        <dbReference type="SAM" id="MobiDB-lite"/>
    </source>
</evidence>
<feature type="compositionally biased region" description="Basic and acidic residues" evidence="1">
    <location>
        <begin position="191"/>
        <end position="208"/>
    </location>
</feature>
<protein>
    <submittedName>
        <fullName evidence="2">Uncharacterized protein</fullName>
    </submittedName>
</protein>
<comment type="caution">
    <text evidence="2">The sequence shown here is derived from an EMBL/GenBank/DDBJ whole genome shotgun (WGS) entry which is preliminary data.</text>
</comment>
<gene>
    <name evidence="2" type="ORF">GCG54_00000316</name>
</gene>